<feature type="transmembrane region" description="Helical" evidence="8">
    <location>
        <begin position="21"/>
        <end position="41"/>
    </location>
</feature>
<evidence type="ECO:0000259" key="9">
    <source>
        <dbReference type="PROSITE" id="PS51012"/>
    </source>
</evidence>
<evidence type="ECO:0000256" key="5">
    <source>
        <dbReference type="ARBA" id="ARBA00022692"/>
    </source>
</evidence>
<dbReference type="InterPro" id="IPR047817">
    <property type="entry name" value="ABC2_TM_bact-type"/>
</dbReference>
<feature type="transmembrane region" description="Helical" evidence="8">
    <location>
        <begin position="182"/>
        <end position="205"/>
    </location>
</feature>
<name>A0A831LGH4_9BACT</name>
<keyword evidence="5 8" id="KW-0812">Transmembrane</keyword>
<sequence length="376" mass="41929">MFERIWQMLKKEFIQTFRDPRMKAVIFAMPVVQTLVFGYAVTTDIRNVPTAVYDQDRTPQSRELTALFSGSGYFDLSYRIEDESQVSDLLDRGKVKAVLRMEQGFAADLEAGQATALQILVDGSDSNTAGKILDYAARIAGDYGEQILVQRIVRHLGTPPQVSPVEIKTRAWFNPNLESRNYYVPGVIALIAMLITLMLSSMAVVREKEIGTIEQIMVTPITQAEFILGKTVPFALIGFIDVLLITAVAVFWFAIPLHGNILLLLAATALYLMSTLGIGLLISTVSRTQQQAMMSTFFFYFPAVLLSGFMFPIANMPTVIQWLTYLNPLRYFLVIVRGIFLKGVGASILWPQMGALAVIGTVMLVLAMQRFRKTQA</sequence>
<feature type="transmembrane region" description="Helical" evidence="8">
    <location>
        <begin position="226"/>
        <end position="255"/>
    </location>
</feature>
<gene>
    <name evidence="10" type="ORF">ENN94_01460</name>
</gene>
<dbReference type="GO" id="GO:0043190">
    <property type="term" value="C:ATP-binding cassette (ABC) transporter complex"/>
    <property type="evidence" value="ECO:0007669"/>
    <property type="project" value="InterPro"/>
</dbReference>
<evidence type="ECO:0000256" key="8">
    <source>
        <dbReference type="RuleBase" id="RU361157"/>
    </source>
</evidence>
<comment type="caution">
    <text evidence="10">The sequence shown here is derived from an EMBL/GenBank/DDBJ whole genome shotgun (WGS) entry which is preliminary data.</text>
</comment>
<evidence type="ECO:0000256" key="3">
    <source>
        <dbReference type="ARBA" id="ARBA00022448"/>
    </source>
</evidence>
<organism evidence="10">
    <name type="scientific">Geoalkalibacter subterraneus</name>
    <dbReference type="NCBI Taxonomy" id="483547"/>
    <lineage>
        <taxon>Bacteria</taxon>
        <taxon>Pseudomonadati</taxon>
        <taxon>Thermodesulfobacteriota</taxon>
        <taxon>Desulfuromonadia</taxon>
        <taxon>Desulfuromonadales</taxon>
        <taxon>Geoalkalibacteraceae</taxon>
        <taxon>Geoalkalibacter</taxon>
    </lineage>
</organism>
<comment type="subcellular location">
    <subcellularLocation>
        <location evidence="1 8">Cell membrane</location>
        <topology evidence="1 8">Multi-pass membrane protein</topology>
    </subcellularLocation>
</comment>
<dbReference type="PANTHER" id="PTHR30294">
    <property type="entry name" value="MEMBRANE COMPONENT OF ABC TRANSPORTER YHHJ-RELATED"/>
    <property type="match status" value="1"/>
</dbReference>
<evidence type="ECO:0000256" key="2">
    <source>
        <dbReference type="ARBA" id="ARBA00007783"/>
    </source>
</evidence>
<dbReference type="Gene3D" id="3.40.1710.10">
    <property type="entry name" value="abc type-2 transporter like domain"/>
    <property type="match status" value="1"/>
</dbReference>
<keyword evidence="6 8" id="KW-1133">Transmembrane helix</keyword>
<dbReference type="EMBL" id="DSDO01000099">
    <property type="protein sequence ID" value="HDR46349.1"/>
    <property type="molecule type" value="Genomic_DNA"/>
</dbReference>
<reference evidence="10" key="1">
    <citation type="journal article" date="2020" name="mSystems">
        <title>Genome- and Community-Level Interaction Insights into Carbon Utilization and Element Cycling Functions of Hydrothermarchaeota in Hydrothermal Sediment.</title>
        <authorList>
            <person name="Zhou Z."/>
            <person name="Liu Y."/>
            <person name="Xu W."/>
            <person name="Pan J."/>
            <person name="Luo Z.H."/>
            <person name="Li M."/>
        </authorList>
    </citation>
    <scope>NUCLEOTIDE SEQUENCE [LARGE SCALE GENOMIC DNA]</scope>
    <source>
        <strain evidence="10">SpSt-1220</strain>
    </source>
</reference>
<feature type="transmembrane region" description="Helical" evidence="8">
    <location>
        <begin position="261"/>
        <end position="285"/>
    </location>
</feature>
<evidence type="ECO:0000256" key="4">
    <source>
        <dbReference type="ARBA" id="ARBA00022475"/>
    </source>
</evidence>
<feature type="domain" description="ABC transmembrane type-2" evidence="9">
    <location>
        <begin position="149"/>
        <end position="374"/>
    </location>
</feature>
<dbReference type="AlphaFoldDB" id="A0A831LGH4"/>
<keyword evidence="7 8" id="KW-0472">Membrane</keyword>
<dbReference type="GO" id="GO:0140359">
    <property type="term" value="F:ABC-type transporter activity"/>
    <property type="evidence" value="ECO:0007669"/>
    <property type="project" value="InterPro"/>
</dbReference>
<proteinExistence type="inferred from homology"/>
<keyword evidence="4 8" id="KW-1003">Cell membrane</keyword>
<feature type="transmembrane region" description="Helical" evidence="8">
    <location>
        <begin position="297"/>
        <end position="323"/>
    </location>
</feature>
<dbReference type="InterPro" id="IPR000412">
    <property type="entry name" value="ABC_2_transport"/>
</dbReference>
<dbReference type="PRINTS" id="PR00164">
    <property type="entry name" value="ABC2TRNSPORT"/>
</dbReference>
<comment type="similarity">
    <text evidence="2 8">Belongs to the ABC-2 integral membrane protein family.</text>
</comment>
<dbReference type="PANTHER" id="PTHR30294:SF29">
    <property type="entry name" value="MULTIDRUG ABC TRANSPORTER PERMEASE YBHS-RELATED"/>
    <property type="match status" value="1"/>
</dbReference>
<dbReference type="PROSITE" id="PS51012">
    <property type="entry name" value="ABC_TM2"/>
    <property type="match status" value="1"/>
</dbReference>
<evidence type="ECO:0000256" key="7">
    <source>
        <dbReference type="ARBA" id="ARBA00023136"/>
    </source>
</evidence>
<dbReference type="Pfam" id="PF12698">
    <property type="entry name" value="ABC2_membrane_3"/>
    <property type="match status" value="1"/>
</dbReference>
<evidence type="ECO:0000256" key="6">
    <source>
        <dbReference type="ARBA" id="ARBA00022989"/>
    </source>
</evidence>
<protein>
    <recommendedName>
        <fullName evidence="8">Transport permease protein</fullName>
    </recommendedName>
</protein>
<dbReference type="InterPro" id="IPR013525">
    <property type="entry name" value="ABC2_TM"/>
</dbReference>
<evidence type="ECO:0000313" key="10">
    <source>
        <dbReference type="EMBL" id="HDR46349.1"/>
    </source>
</evidence>
<dbReference type="InterPro" id="IPR051449">
    <property type="entry name" value="ABC-2_transporter_component"/>
</dbReference>
<feature type="transmembrane region" description="Helical" evidence="8">
    <location>
        <begin position="343"/>
        <end position="367"/>
    </location>
</feature>
<keyword evidence="3 8" id="KW-0813">Transport</keyword>
<evidence type="ECO:0000256" key="1">
    <source>
        <dbReference type="ARBA" id="ARBA00004651"/>
    </source>
</evidence>
<dbReference type="Proteomes" id="UP000886162">
    <property type="component" value="Unassembled WGS sequence"/>
</dbReference>
<accession>A0A831LGH4</accession>